<dbReference type="PANTHER" id="PTHR44809">
    <property type="match status" value="1"/>
</dbReference>
<evidence type="ECO:0000256" key="1">
    <source>
        <dbReference type="PROSITE-ProRule" id="PRU00339"/>
    </source>
</evidence>
<dbReference type="InterPro" id="IPR019734">
    <property type="entry name" value="TPR_rpt"/>
</dbReference>
<dbReference type="InterPro" id="IPR052943">
    <property type="entry name" value="TMTC_O-mannosyl-trnsfr"/>
</dbReference>
<dbReference type="RefSeq" id="WP_076959916.1">
    <property type="nucleotide sequence ID" value="NZ_MLCO01000303.1"/>
</dbReference>
<organism evidence="2 3">
    <name type="scientific">Teichococcus deserti</name>
    <dbReference type="NCBI Taxonomy" id="1817963"/>
    <lineage>
        <taxon>Bacteria</taxon>
        <taxon>Pseudomonadati</taxon>
        <taxon>Pseudomonadota</taxon>
        <taxon>Alphaproteobacteria</taxon>
        <taxon>Acetobacterales</taxon>
        <taxon>Roseomonadaceae</taxon>
        <taxon>Roseomonas</taxon>
    </lineage>
</organism>
<proteinExistence type="predicted"/>
<dbReference type="AlphaFoldDB" id="A0A1V2GVQ2"/>
<dbReference type="SUPFAM" id="SSF48452">
    <property type="entry name" value="TPR-like"/>
    <property type="match status" value="1"/>
</dbReference>
<dbReference type="InterPro" id="IPR011717">
    <property type="entry name" value="TPR-4"/>
</dbReference>
<dbReference type="SMART" id="SM00028">
    <property type="entry name" value="TPR"/>
    <property type="match status" value="5"/>
</dbReference>
<protein>
    <submittedName>
        <fullName evidence="2">Uncharacterized protein</fullName>
    </submittedName>
</protein>
<evidence type="ECO:0000313" key="2">
    <source>
        <dbReference type="EMBL" id="ONG47037.1"/>
    </source>
</evidence>
<feature type="repeat" description="TPR" evidence="1">
    <location>
        <begin position="454"/>
        <end position="487"/>
    </location>
</feature>
<dbReference type="GO" id="GO:0042802">
    <property type="term" value="F:identical protein binding"/>
    <property type="evidence" value="ECO:0007669"/>
    <property type="project" value="InterPro"/>
</dbReference>
<dbReference type="OrthoDB" id="7247356at2"/>
<feature type="repeat" description="TPR" evidence="1">
    <location>
        <begin position="318"/>
        <end position="351"/>
    </location>
</feature>
<keyword evidence="3" id="KW-1185">Reference proteome</keyword>
<dbReference type="Pfam" id="PF14559">
    <property type="entry name" value="TPR_19"/>
    <property type="match status" value="2"/>
</dbReference>
<dbReference type="InterPro" id="IPR011990">
    <property type="entry name" value="TPR-like_helical_dom_sf"/>
</dbReference>
<feature type="non-terminal residue" evidence="2">
    <location>
        <position position="536"/>
    </location>
</feature>
<dbReference type="Pfam" id="PF07721">
    <property type="entry name" value="TPR_4"/>
    <property type="match status" value="1"/>
</dbReference>
<reference evidence="2 3" key="1">
    <citation type="submission" date="2016-10" db="EMBL/GenBank/DDBJ databases">
        <title>Draft Genome sequence of Roseomonas sp. strain M3.</title>
        <authorList>
            <person name="Subhash Y."/>
            <person name="Lee S."/>
        </authorList>
    </citation>
    <scope>NUCLEOTIDE SEQUENCE [LARGE SCALE GENOMIC DNA]</scope>
    <source>
        <strain evidence="2 3">M3</strain>
    </source>
</reference>
<comment type="caution">
    <text evidence="2">The sequence shown here is derived from an EMBL/GenBank/DDBJ whole genome shotgun (WGS) entry which is preliminary data.</text>
</comment>
<dbReference type="InterPro" id="IPR029058">
    <property type="entry name" value="AB_hydrolase_fold"/>
</dbReference>
<dbReference type="Gene3D" id="1.25.40.10">
    <property type="entry name" value="Tetratricopeptide repeat domain"/>
    <property type="match status" value="1"/>
</dbReference>
<sequence length="536" mass="58153">MAVEAGKAAPKPAAPAREPVPGIILYEDEHILVVHRPAESALTLVTFADLTFRPRGDAVWGQEPAEKLGLNTIGLVAKRENWFPVASVEAAAPAVRAAFQGPAIAYGYSMGGYAALKHAARLGCEQSLGICPQATIDPAECPWDTRFHRFYDPALHGSMAVAPGEAGDFAVMLADPYMAEDNGQSTLLARDAGVHWLRTPFMSHAAIWLLVDSRFLGQVLQLMLARDLPQLAAVMRARRHVSPHWARHVANAAFRHGHIRLANRLWKRAKRLGLSRGILSGDLQRQLALRVGDLRARKQPRRARHAVLLQTKAWPQDAALIARAGHLMLALADLPEAEKIFRAALALRPDLGNAYIGLSLCLGGQKRLGEAVSLCQQGVQVIPADLKLRMHLAQLLLNTGRADEAETQFRAVLQHEATHPKALLGLSQVLAARGDRAEAVAMARRLLEDPEVDAETCLWLGQLLLYVGEPAEAEPIFRRVLAMTPGNGTAYVGLARALERSGHLVPAQKVAMQAATLLPDDAKVQAIHKRLGPPSA</sequence>
<evidence type="ECO:0000313" key="3">
    <source>
        <dbReference type="Proteomes" id="UP000188879"/>
    </source>
</evidence>
<dbReference type="PROSITE" id="PS50005">
    <property type="entry name" value="TPR"/>
    <property type="match status" value="2"/>
</dbReference>
<dbReference type="Proteomes" id="UP000188879">
    <property type="component" value="Unassembled WGS sequence"/>
</dbReference>
<gene>
    <name evidence="2" type="ORF">BKE38_24550</name>
</gene>
<keyword evidence="1" id="KW-0802">TPR repeat</keyword>
<dbReference type="PANTHER" id="PTHR44809:SF1">
    <property type="entry name" value="PROTEIN O-MANNOSYL-TRANSFERASE TMTC1"/>
    <property type="match status" value="1"/>
</dbReference>
<name>A0A1V2GVQ2_9PROT</name>
<dbReference type="SUPFAM" id="SSF53474">
    <property type="entry name" value="alpha/beta-Hydrolases"/>
    <property type="match status" value="1"/>
</dbReference>
<dbReference type="EMBL" id="MLCO01000303">
    <property type="protein sequence ID" value="ONG47037.1"/>
    <property type="molecule type" value="Genomic_DNA"/>
</dbReference>
<accession>A0A1V2GVQ2</accession>